<protein>
    <submittedName>
        <fullName evidence="1">Uncharacterized protein</fullName>
    </submittedName>
</protein>
<sequence>MLADVLRERRRARPSPLPRWRELGKSAVQAVWGLPGCADAMLATQWSQLLGDAGTDHTGTIATHRGLAALLEKGDCRALREMGGKRVVAWAPADSNALQRILAGLLRQPDPSLRPERLSLLVPLPHFPGVDTPSKLFDLWWHPLLGEKYASL</sequence>
<organism evidence="1 2">
    <name type="scientific">Prorocentrum cordatum</name>
    <dbReference type="NCBI Taxonomy" id="2364126"/>
    <lineage>
        <taxon>Eukaryota</taxon>
        <taxon>Sar</taxon>
        <taxon>Alveolata</taxon>
        <taxon>Dinophyceae</taxon>
        <taxon>Prorocentrales</taxon>
        <taxon>Prorocentraceae</taxon>
        <taxon>Prorocentrum</taxon>
    </lineage>
</organism>
<proteinExistence type="predicted"/>
<dbReference type="Proteomes" id="UP001189429">
    <property type="component" value="Unassembled WGS sequence"/>
</dbReference>
<keyword evidence="2" id="KW-1185">Reference proteome</keyword>
<reference evidence="1" key="1">
    <citation type="submission" date="2023-10" db="EMBL/GenBank/DDBJ databases">
        <authorList>
            <person name="Chen Y."/>
            <person name="Shah S."/>
            <person name="Dougan E. K."/>
            <person name="Thang M."/>
            <person name="Chan C."/>
        </authorList>
    </citation>
    <scope>NUCLEOTIDE SEQUENCE [LARGE SCALE GENOMIC DNA]</scope>
</reference>
<accession>A0ABN9WJB5</accession>
<feature type="non-terminal residue" evidence="1">
    <location>
        <position position="152"/>
    </location>
</feature>
<name>A0ABN9WJB5_9DINO</name>
<evidence type="ECO:0000313" key="1">
    <source>
        <dbReference type="EMBL" id="CAK0885529.1"/>
    </source>
</evidence>
<gene>
    <name evidence="1" type="ORF">PCOR1329_LOCUS67134</name>
</gene>
<dbReference type="EMBL" id="CAUYUJ010018683">
    <property type="protein sequence ID" value="CAK0885529.1"/>
    <property type="molecule type" value="Genomic_DNA"/>
</dbReference>
<comment type="caution">
    <text evidence="1">The sequence shown here is derived from an EMBL/GenBank/DDBJ whole genome shotgun (WGS) entry which is preliminary data.</text>
</comment>
<evidence type="ECO:0000313" key="2">
    <source>
        <dbReference type="Proteomes" id="UP001189429"/>
    </source>
</evidence>